<gene>
    <name evidence="1" type="ORF">SPIL2461_LOCUS2732</name>
</gene>
<evidence type="ECO:0000313" key="2">
    <source>
        <dbReference type="Proteomes" id="UP000649617"/>
    </source>
</evidence>
<dbReference type="OrthoDB" id="430017at2759"/>
<protein>
    <recommendedName>
        <fullName evidence="3">Mitochondrial RNA binding complex 1 subunit</fullName>
    </recommendedName>
</protein>
<dbReference type="AlphaFoldDB" id="A0A812JXW7"/>
<dbReference type="PANTHER" id="PTHR21228:SF40">
    <property type="entry name" value="LD45607P"/>
    <property type="match status" value="1"/>
</dbReference>
<dbReference type="PANTHER" id="PTHR21228">
    <property type="entry name" value="FAST LEU-RICH DOMAIN-CONTAINING"/>
    <property type="match status" value="1"/>
</dbReference>
<reference evidence="1" key="1">
    <citation type="submission" date="2021-02" db="EMBL/GenBank/DDBJ databases">
        <authorList>
            <person name="Dougan E. K."/>
            <person name="Rhodes N."/>
            <person name="Thang M."/>
            <person name="Chan C."/>
        </authorList>
    </citation>
    <scope>NUCLEOTIDE SEQUENCE</scope>
</reference>
<proteinExistence type="predicted"/>
<organism evidence="1 2">
    <name type="scientific">Symbiodinium pilosum</name>
    <name type="common">Dinoflagellate</name>
    <dbReference type="NCBI Taxonomy" id="2952"/>
    <lineage>
        <taxon>Eukaryota</taxon>
        <taxon>Sar</taxon>
        <taxon>Alveolata</taxon>
        <taxon>Dinophyceae</taxon>
        <taxon>Suessiales</taxon>
        <taxon>Symbiodiniaceae</taxon>
        <taxon>Symbiodinium</taxon>
    </lineage>
</organism>
<evidence type="ECO:0008006" key="3">
    <source>
        <dbReference type="Google" id="ProtNLM"/>
    </source>
</evidence>
<dbReference type="InterPro" id="IPR050870">
    <property type="entry name" value="FAST_kinase"/>
</dbReference>
<keyword evidence="2" id="KW-1185">Reference proteome</keyword>
<dbReference type="EMBL" id="CAJNIZ010003058">
    <property type="protein sequence ID" value="CAE7218094.1"/>
    <property type="molecule type" value="Genomic_DNA"/>
</dbReference>
<dbReference type="GO" id="GO:0035770">
    <property type="term" value="C:ribonucleoprotein granule"/>
    <property type="evidence" value="ECO:0007669"/>
    <property type="project" value="TreeGrafter"/>
</dbReference>
<comment type="caution">
    <text evidence="1">The sequence shown here is derived from an EMBL/GenBank/DDBJ whole genome shotgun (WGS) entry which is preliminary data.</text>
</comment>
<dbReference type="GO" id="GO:0003723">
    <property type="term" value="F:RNA binding"/>
    <property type="evidence" value="ECO:0007669"/>
    <property type="project" value="TreeGrafter"/>
</dbReference>
<dbReference type="GO" id="GO:0000963">
    <property type="term" value="P:mitochondrial RNA processing"/>
    <property type="evidence" value="ECO:0007669"/>
    <property type="project" value="TreeGrafter"/>
</dbReference>
<dbReference type="GO" id="GO:0005759">
    <property type="term" value="C:mitochondrial matrix"/>
    <property type="evidence" value="ECO:0007669"/>
    <property type="project" value="TreeGrafter"/>
</dbReference>
<evidence type="ECO:0000313" key="1">
    <source>
        <dbReference type="EMBL" id="CAE7218094.1"/>
    </source>
</evidence>
<accession>A0A812JXW7</accession>
<sequence>MSARLARPVEYILRHHFLSVRQSARSEHLPGAFEKGWFASRHVHTSSTKDGPGLPAHLVYRPEEIEDSATLLLVARSAAQDNHVDGQFWSACSRKAQGLLGSAVKLRDLALFLDAAVSVRHQNDELMYNLGDMAVLAAQNDNLDGESLAFVLRAHARLPLRNDRILRSLETALFELLKQSRATAECLSSSLLSLGEMHRAGLLPPLPPDSSCRSELVDGAARVALEHLSFFTVPQMCALLRAFTCFKMRGDRQVSALLLGISNALARQPTALSASDCACAAKAFAVVRVHDERILATLSSRLRDKDVRDGLSPHELSDVLYGFAKFTSQDTALLDLLSVQVRRHLHVLDVSTMSSTLASLAKAGISCPVLSGRAVQMLRRSVNSEVSEPGRHQCDLTKATVDELSTLTMAFGKFQVRDSRLYETLADMFVTCTGGTSSANAIATLTSPGLVNVIHAFTKVHIAPARLFSVVLGALVDRPADEFAPRDAVKILHALAKVDYDMPPSVQQKILSVLGPDCLGELGVFDLLKLATASKKLGLNIHALEAQVGAVLPNEPQSLTRESLQRRPTIKKVRRKSARKQKWTW</sequence>
<dbReference type="Proteomes" id="UP000649617">
    <property type="component" value="Unassembled WGS sequence"/>
</dbReference>
<dbReference type="GO" id="GO:0044528">
    <property type="term" value="P:regulation of mitochondrial mRNA stability"/>
    <property type="evidence" value="ECO:0007669"/>
    <property type="project" value="TreeGrafter"/>
</dbReference>
<name>A0A812JXW7_SYMPI</name>